<dbReference type="GeneID" id="30679568"/>
<dbReference type="STRING" id="940295.EYM_00745"/>
<evidence type="ECO:0000313" key="3">
    <source>
        <dbReference type="Proteomes" id="UP000060778"/>
    </source>
</evidence>
<name>A0A0U3DXA6_9CREN</name>
<dbReference type="EMBL" id="CP006867">
    <property type="protein sequence ID" value="ALU12138.1"/>
    <property type="molecule type" value="Genomic_DNA"/>
</dbReference>
<dbReference type="GO" id="GO:0003677">
    <property type="term" value="F:DNA binding"/>
    <property type="evidence" value="ECO:0007669"/>
    <property type="project" value="InterPro"/>
</dbReference>
<dbReference type="KEGG" id="iis:EYM_00745"/>
<reference evidence="2 3" key="1">
    <citation type="submission" date="2013-11" db="EMBL/GenBank/DDBJ databases">
        <title>Comparative genomics of Ignicoccus.</title>
        <authorList>
            <person name="Podar M."/>
        </authorList>
    </citation>
    <scope>NUCLEOTIDE SEQUENCE [LARGE SCALE GENOMIC DNA]</scope>
    <source>
        <strain evidence="2 3">DSM 13165</strain>
    </source>
</reference>
<protein>
    <recommendedName>
        <fullName evidence="1">DNA binding protein Tfx C-terminal domain-containing protein</fullName>
    </recommendedName>
</protein>
<proteinExistence type="predicted"/>
<gene>
    <name evidence="2" type="ORF">EYM_00745</name>
</gene>
<dbReference type="RefSeq" id="WP_075049220.1">
    <property type="nucleotide sequence ID" value="NZ_CP006867.1"/>
</dbReference>
<dbReference type="AlphaFoldDB" id="A0A0U3DXA6"/>
<evidence type="ECO:0000313" key="2">
    <source>
        <dbReference type="EMBL" id="ALU12138.1"/>
    </source>
</evidence>
<dbReference type="InterPro" id="IPR029291">
    <property type="entry name" value="Tfx_C"/>
</dbReference>
<sequence length="153" mass="17495">MGESIRGLGEKQIKMIFYRYRLKLSYSEIGDMLGTSKQNVHSTLKRINRNYTECKEIVELVELASNPFVEVTKGSNVMDVSDRVLEVADSEGIKLRGNKSEIITWIKWHFNMDDLIIKEEGGIVIKNDGSLMKVSDIILKKIKALLNQYGQQK</sequence>
<dbReference type="SUPFAM" id="SSF89915">
    <property type="entry name" value="DNA-binding protein Tfx"/>
    <property type="match status" value="1"/>
</dbReference>
<keyword evidence="3" id="KW-1185">Reference proteome</keyword>
<dbReference type="Proteomes" id="UP000060778">
    <property type="component" value="Chromosome"/>
</dbReference>
<feature type="domain" description="DNA binding protein Tfx C-terminal" evidence="1">
    <location>
        <begin position="62"/>
        <end position="131"/>
    </location>
</feature>
<dbReference type="Pfam" id="PF14601">
    <property type="entry name" value="TFX_C"/>
    <property type="match status" value="1"/>
</dbReference>
<accession>A0A0U3DXA6</accession>
<dbReference type="Gene3D" id="3.30.1190.10">
    <property type="entry name" value="DNA-binding protein Tfx superfamily, archaea"/>
    <property type="match status" value="1"/>
</dbReference>
<organism evidence="2 3">
    <name type="scientific">Ignicoccus islandicus DSM 13165</name>
    <dbReference type="NCBI Taxonomy" id="940295"/>
    <lineage>
        <taxon>Archaea</taxon>
        <taxon>Thermoproteota</taxon>
        <taxon>Thermoprotei</taxon>
        <taxon>Desulfurococcales</taxon>
        <taxon>Desulfurococcaceae</taxon>
        <taxon>Ignicoccus</taxon>
    </lineage>
</organism>
<dbReference type="InterPro" id="IPR036657">
    <property type="entry name" value="Tfx_DNA-bd_sf_arc"/>
</dbReference>
<evidence type="ECO:0000259" key="1">
    <source>
        <dbReference type="Pfam" id="PF14601"/>
    </source>
</evidence>